<reference evidence="2" key="1">
    <citation type="submission" date="2014-09" db="EMBL/GenBank/DDBJ databases">
        <authorList>
            <person name="Magalhaes I.L.F."/>
            <person name="Oliveira U."/>
            <person name="Santos F.R."/>
            <person name="Vidigal T.H.D.A."/>
            <person name="Brescovit A.D."/>
            <person name="Santos A.J."/>
        </authorList>
    </citation>
    <scope>NUCLEOTIDE SEQUENCE</scope>
    <source>
        <tissue evidence="2">Shoot tissue taken approximately 20 cm above the soil surface</tissue>
    </source>
</reference>
<evidence type="ECO:0000313" key="2">
    <source>
        <dbReference type="EMBL" id="JAE22751.1"/>
    </source>
</evidence>
<protein>
    <submittedName>
        <fullName evidence="2">Uncharacterized protein</fullName>
    </submittedName>
</protein>
<feature type="transmembrane region" description="Helical" evidence="1">
    <location>
        <begin position="29"/>
        <end position="47"/>
    </location>
</feature>
<name>A0A0A9GJN3_ARUDO</name>
<dbReference type="AlphaFoldDB" id="A0A0A9GJN3"/>
<evidence type="ECO:0000256" key="1">
    <source>
        <dbReference type="SAM" id="Phobius"/>
    </source>
</evidence>
<keyword evidence="1" id="KW-0472">Membrane</keyword>
<keyword evidence="1" id="KW-0812">Transmembrane</keyword>
<accession>A0A0A9GJN3</accession>
<proteinExistence type="predicted"/>
<sequence length="70" mass="8519">MWLCLCCCTCFLCPPFIYLLMSMVPYHCVYFTLFHICSLTSTVAIMYKQYHSFCIFVAEERYFFNFHWNP</sequence>
<dbReference type="EMBL" id="GBRH01175145">
    <property type="protein sequence ID" value="JAE22751.1"/>
    <property type="molecule type" value="Transcribed_RNA"/>
</dbReference>
<keyword evidence="1" id="KW-1133">Transmembrane helix</keyword>
<organism evidence="2">
    <name type="scientific">Arundo donax</name>
    <name type="common">Giant reed</name>
    <name type="synonym">Donax arundinaceus</name>
    <dbReference type="NCBI Taxonomy" id="35708"/>
    <lineage>
        <taxon>Eukaryota</taxon>
        <taxon>Viridiplantae</taxon>
        <taxon>Streptophyta</taxon>
        <taxon>Embryophyta</taxon>
        <taxon>Tracheophyta</taxon>
        <taxon>Spermatophyta</taxon>
        <taxon>Magnoliopsida</taxon>
        <taxon>Liliopsida</taxon>
        <taxon>Poales</taxon>
        <taxon>Poaceae</taxon>
        <taxon>PACMAD clade</taxon>
        <taxon>Arundinoideae</taxon>
        <taxon>Arundineae</taxon>
        <taxon>Arundo</taxon>
    </lineage>
</organism>
<reference evidence="2" key="2">
    <citation type="journal article" date="2015" name="Data Brief">
        <title>Shoot transcriptome of the giant reed, Arundo donax.</title>
        <authorList>
            <person name="Barrero R.A."/>
            <person name="Guerrero F.D."/>
            <person name="Moolhuijzen P."/>
            <person name="Goolsby J.A."/>
            <person name="Tidwell J."/>
            <person name="Bellgard S.E."/>
            <person name="Bellgard M.I."/>
        </authorList>
    </citation>
    <scope>NUCLEOTIDE SEQUENCE</scope>
    <source>
        <tissue evidence="2">Shoot tissue taken approximately 20 cm above the soil surface</tissue>
    </source>
</reference>